<organism evidence="3">
    <name type="scientific">Thelazia callipaeda</name>
    <name type="common">Oriental eyeworm</name>
    <name type="synonym">Parasitic nematode</name>
    <dbReference type="NCBI Taxonomy" id="103827"/>
    <lineage>
        <taxon>Eukaryota</taxon>
        <taxon>Metazoa</taxon>
        <taxon>Ecdysozoa</taxon>
        <taxon>Nematoda</taxon>
        <taxon>Chromadorea</taxon>
        <taxon>Rhabditida</taxon>
        <taxon>Spirurina</taxon>
        <taxon>Spiruromorpha</taxon>
        <taxon>Thelazioidea</taxon>
        <taxon>Thelaziidae</taxon>
        <taxon>Thelazia</taxon>
    </lineage>
</organism>
<name>A0A0N5D2F5_THECL</name>
<protein>
    <submittedName>
        <fullName evidence="3">MSP domain-containing protein</fullName>
    </submittedName>
</protein>
<keyword evidence="2" id="KW-1185">Reference proteome</keyword>
<reference evidence="3" key="1">
    <citation type="submission" date="2017-02" db="UniProtKB">
        <authorList>
            <consortium name="WormBaseParasite"/>
        </authorList>
    </citation>
    <scope>IDENTIFICATION</scope>
</reference>
<dbReference type="WBParaSite" id="TCLT_0000706501-mRNA-1">
    <property type="protein sequence ID" value="TCLT_0000706501-mRNA-1"/>
    <property type="gene ID" value="TCLT_0000706501"/>
</dbReference>
<dbReference type="OMA" id="YRISQYA"/>
<evidence type="ECO:0000313" key="3">
    <source>
        <dbReference type="WBParaSite" id="TCLT_0000706501-mRNA-1"/>
    </source>
</evidence>
<dbReference type="Proteomes" id="UP000276776">
    <property type="component" value="Unassembled WGS sequence"/>
</dbReference>
<evidence type="ECO:0000313" key="2">
    <source>
        <dbReference type="Proteomes" id="UP000276776"/>
    </source>
</evidence>
<dbReference type="EMBL" id="UYYF01004470">
    <property type="protein sequence ID" value="VDN04474.1"/>
    <property type="molecule type" value="Genomic_DNA"/>
</dbReference>
<dbReference type="InterPro" id="IPR008962">
    <property type="entry name" value="PapD-like_sf"/>
</dbReference>
<reference evidence="1 2" key="2">
    <citation type="submission" date="2018-11" db="EMBL/GenBank/DDBJ databases">
        <authorList>
            <consortium name="Pathogen Informatics"/>
        </authorList>
    </citation>
    <scope>NUCLEOTIDE SEQUENCE [LARGE SCALE GENOMIC DNA]</scope>
</reference>
<evidence type="ECO:0000313" key="1">
    <source>
        <dbReference type="EMBL" id="VDN04474.1"/>
    </source>
</evidence>
<dbReference type="SUPFAM" id="SSF49354">
    <property type="entry name" value="PapD-like"/>
    <property type="match status" value="1"/>
</dbReference>
<accession>A0A0N5D2F5</accession>
<dbReference type="STRING" id="103827.A0A0N5D2F5"/>
<gene>
    <name evidence="1" type="ORF">TCLT_LOCUS7054</name>
</gene>
<proteinExistence type="predicted"/>
<dbReference type="AlphaFoldDB" id="A0A0N5D2F5"/>
<dbReference type="OrthoDB" id="5783490at2759"/>
<sequence length="163" mass="19012">MLDRLEDRNLGETPEFELQLIPSWLVFSADTNYIDDQFACFKIRNNNPVPIVYRLRTKERCFPRFSSCHGYLEAHGEEEICVTIPSALDWPRDPVEYAGRRHKVVVENLVVSGRTLKPKSKREAYGVSILIFRATPPFIRMYTKLNIILPKVAKERFFLEPLP</sequence>